<sequence length="182" mass="21068">MSPREIRQGEEVAWYADGDTILRTEHNPSIAYAYVDEEVGVHETEGAMLNLELDNKKRVLFVIRGKIFFFICDGENMTQQMFFQFCFEIQVDKAYPSMEEEVERMYRKEHECFLVVMHPQEMLCMQGNFFSLRVDCYPTTTVPGPATGKVASISFRESTLAACVCRAWAMKTKLKSDKKEKT</sequence>
<name>A0A830BR03_9LAMI</name>
<organism evidence="1 2">
    <name type="scientific">Phtheirospermum japonicum</name>
    <dbReference type="NCBI Taxonomy" id="374723"/>
    <lineage>
        <taxon>Eukaryota</taxon>
        <taxon>Viridiplantae</taxon>
        <taxon>Streptophyta</taxon>
        <taxon>Embryophyta</taxon>
        <taxon>Tracheophyta</taxon>
        <taxon>Spermatophyta</taxon>
        <taxon>Magnoliopsida</taxon>
        <taxon>eudicotyledons</taxon>
        <taxon>Gunneridae</taxon>
        <taxon>Pentapetalae</taxon>
        <taxon>asterids</taxon>
        <taxon>lamiids</taxon>
        <taxon>Lamiales</taxon>
        <taxon>Orobanchaceae</taxon>
        <taxon>Orobanchaceae incertae sedis</taxon>
        <taxon>Phtheirospermum</taxon>
    </lineage>
</organism>
<comment type="caution">
    <text evidence="1">The sequence shown here is derived from an EMBL/GenBank/DDBJ whole genome shotgun (WGS) entry which is preliminary data.</text>
</comment>
<gene>
    <name evidence="1" type="ORF">PHJA_000834200</name>
</gene>
<proteinExistence type="predicted"/>
<dbReference type="EMBL" id="BMAC01000134">
    <property type="protein sequence ID" value="GFP86904.1"/>
    <property type="molecule type" value="Genomic_DNA"/>
</dbReference>
<evidence type="ECO:0000313" key="1">
    <source>
        <dbReference type="EMBL" id="GFP86904.1"/>
    </source>
</evidence>
<accession>A0A830BR03</accession>
<dbReference type="OrthoDB" id="3176171at2759"/>
<dbReference type="Proteomes" id="UP000653305">
    <property type="component" value="Unassembled WGS sequence"/>
</dbReference>
<dbReference type="AlphaFoldDB" id="A0A830BR03"/>
<evidence type="ECO:0000313" key="2">
    <source>
        <dbReference type="Proteomes" id="UP000653305"/>
    </source>
</evidence>
<keyword evidence="2" id="KW-1185">Reference proteome</keyword>
<reference evidence="1" key="1">
    <citation type="submission" date="2020-07" db="EMBL/GenBank/DDBJ databases">
        <title>Ethylene signaling mediates host invasion by parasitic plants.</title>
        <authorList>
            <person name="Yoshida S."/>
        </authorList>
    </citation>
    <scope>NUCLEOTIDE SEQUENCE</scope>
    <source>
        <strain evidence="1">Okayama</strain>
    </source>
</reference>
<protein>
    <submittedName>
        <fullName evidence="1">Uncharacterized protein</fullName>
    </submittedName>
</protein>